<dbReference type="AlphaFoldDB" id="A0ABD4SFG5"/>
<protein>
    <submittedName>
        <fullName evidence="2">RRXRR domain-containing protein</fullName>
    </submittedName>
</protein>
<feature type="domain" description="RRXRR" evidence="1">
    <location>
        <begin position="9"/>
        <end position="64"/>
    </location>
</feature>
<dbReference type="InterPro" id="IPR025938">
    <property type="entry name" value="RRXRR_dom"/>
</dbReference>
<dbReference type="Pfam" id="PF14239">
    <property type="entry name" value="RRXRR"/>
    <property type="match status" value="1"/>
</dbReference>
<dbReference type="RefSeq" id="WP_231523665.1">
    <property type="nucleotide sequence ID" value="NZ_JAJNUD010000018.1"/>
</dbReference>
<dbReference type="Proteomes" id="UP001320314">
    <property type="component" value="Unassembled WGS sequence"/>
</dbReference>
<accession>A0ABD4SFG5</accession>
<reference evidence="2 3" key="1">
    <citation type="submission" date="2021-12" db="EMBL/GenBank/DDBJ databases">
        <title>Antimicrobial susceptibility of Lactobacillus delbrueckii subsp. lactis obtained from milk products and other habitats.</title>
        <authorList>
            <person name="Shani N."/>
        </authorList>
    </citation>
    <scope>NUCLEOTIDE SEQUENCE [LARGE SCALE GENOMIC DNA]</scope>
    <source>
        <strain evidence="2 3">CIRM BIA 266</strain>
    </source>
</reference>
<evidence type="ECO:0000313" key="3">
    <source>
        <dbReference type="Proteomes" id="UP001320314"/>
    </source>
</evidence>
<feature type="non-terminal residue" evidence="2">
    <location>
        <position position="64"/>
    </location>
</feature>
<evidence type="ECO:0000313" key="2">
    <source>
        <dbReference type="EMBL" id="MCD5518362.1"/>
    </source>
</evidence>
<sequence>MKHENANRVFLLNKDGKPLMPCRPRKARQLLKSGKAFVVKKYPFTIQLKYGSYGYKQKVSLGVD</sequence>
<comment type="caution">
    <text evidence="2">The sequence shown here is derived from an EMBL/GenBank/DDBJ whole genome shotgun (WGS) entry which is preliminary data.</text>
</comment>
<organism evidence="2 3">
    <name type="scientific">Lactobacillus delbrueckii subsp. allosunkii</name>
    <dbReference type="NCBI Taxonomy" id="1050107"/>
    <lineage>
        <taxon>Bacteria</taxon>
        <taxon>Bacillati</taxon>
        <taxon>Bacillota</taxon>
        <taxon>Bacilli</taxon>
        <taxon>Lactobacillales</taxon>
        <taxon>Lactobacillaceae</taxon>
        <taxon>Lactobacillus</taxon>
    </lineage>
</organism>
<proteinExistence type="predicted"/>
<gene>
    <name evidence="2" type="ORF">LOB39_07295</name>
</gene>
<evidence type="ECO:0000259" key="1">
    <source>
        <dbReference type="Pfam" id="PF14239"/>
    </source>
</evidence>
<dbReference type="EMBL" id="JAJNUD010000018">
    <property type="protein sequence ID" value="MCD5518362.1"/>
    <property type="molecule type" value="Genomic_DNA"/>
</dbReference>
<name>A0ABD4SFG5_9LACO</name>